<dbReference type="PANTHER" id="PTHR43096">
    <property type="entry name" value="DNAJ HOMOLOG 1, MITOCHONDRIAL-RELATED"/>
    <property type="match status" value="1"/>
</dbReference>
<feature type="repeat" description="CXXCXGXG motif" evidence="8">
    <location>
        <begin position="170"/>
        <end position="177"/>
    </location>
</feature>
<dbReference type="GO" id="GO:0031072">
    <property type="term" value="F:heat shock protein binding"/>
    <property type="evidence" value="ECO:0007669"/>
    <property type="project" value="InterPro"/>
</dbReference>
<keyword evidence="2 8" id="KW-0677">Repeat</keyword>
<evidence type="ECO:0000259" key="11">
    <source>
        <dbReference type="PROSITE" id="PS51188"/>
    </source>
</evidence>
<dbReference type="PROSITE" id="PS51188">
    <property type="entry name" value="ZF_CR"/>
    <property type="match status" value="1"/>
</dbReference>
<dbReference type="FunFam" id="2.60.260.20:FF:000013">
    <property type="entry name" value="DnaJ subfamily B member 11"/>
    <property type="match status" value="1"/>
</dbReference>
<dbReference type="HAMAP" id="MF_01152">
    <property type="entry name" value="DnaJ"/>
    <property type="match status" value="1"/>
</dbReference>
<evidence type="ECO:0000313" key="13">
    <source>
        <dbReference type="Proteomes" id="UP000179283"/>
    </source>
</evidence>
<accession>A0A1G2U5U8</accession>
<dbReference type="Pfam" id="PF00684">
    <property type="entry name" value="DnaJ_CXXCXGXG"/>
    <property type="match status" value="1"/>
</dbReference>
<dbReference type="Pfam" id="PF01556">
    <property type="entry name" value="DnaJ_C"/>
    <property type="match status" value="1"/>
</dbReference>
<dbReference type="EMBL" id="MHWD01000002">
    <property type="protein sequence ID" value="OHB04871.1"/>
    <property type="molecule type" value="Genomic_DNA"/>
</dbReference>
<dbReference type="GO" id="GO:0006260">
    <property type="term" value="P:DNA replication"/>
    <property type="evidence" value="ECO:0007669"/>
    <property type="project" value="UniProtKB-KW"/>
</dbReference>
<evidence type="ECO:0000256" key="1">
    <source>
        <dbReference type="ARBA" id="ARBA00022723"/>
    </source>
</evidence>
<comment type="similarity">
    <text evidence="6 8">Belongs to the DnaJ family.</text>
</comment>
<proteinExistence type="inferred from homology"/>
<sequence>MSKDYYKILGVDKSANKDGIKKAFRKLAHEYHPDKKGGNADKFKEINEAYSVLSDDKKRSQYDAFGSGFNTAGGGTGGFNPNDFAGFDFSQYSNGQGGFEFDLGDIFGDIFGGARAGSRSQRGRDISVDVEISFEDSVFGTDKEISIQKTASCKTCKGNGAKPGSAMETCATCNGKGKIREMRRSIIGSFSSVRTCETCGGVGQIPKEKCETCSGMGVEKREEKIPISIPAGIEDGEILRLGGQGEAVRGGATGDLYIKVHVEKHSLYVKDGYNLRTSLSVKLTDVLLGAEKQLKTLDGDIVLKIPEGTQHGDILRIKGKGIPYSTSKRGDILVRIFIDMPKKLSKDAKKQIEALKKEGI</sequence>
<comment type="domain">
    <text evidence="8">The J domain is necessary and sufficient to stimulate DnaK ATPase activity. Zinc center 1 plays an important role in the autonomous, DnaK-independent chaperone activity of DnaJ. Zinc center 2 is essential for interaction with DnaK and for DnaJ activity.</text>
</comment>
<gene>
    <name evidence="8" type="primary">dnaJ</name>
    <name evidence="12" type="ORF">A2920_03055</name>
</gene>
<dbReference type="Gene3D" id="2.60.260.20">
    <property type="entry name" value="Urease metallochaperone UreE, N-terminal domain"/>
    <property type="match status" value="2"/>
</dbReference>
<evidence type="ECO:0000256" key="8">
    <source>
        <dbReference type="HAMAP-Rule" id="MF_01152"/>
    </source>
</evidence>
<feature type="repeat" description="CXXCXGXG motif" evidence="8">
    <location>
        <begin position="196"/>
        <end position="203"/>
    </location>
</feature>
<organism evidence="12 13">
    <name type="scientific">Candidatus Zambryskibacteria bacterium RIFCSPLOWO2_01_FULL_43_17</name>
    <dbReference type="NCBI Taxonomy" id="1802760"/>
    <lineage>
        <taxon>Bacteria</taxon>
        <taxon>Candidatus Zambryskiibacteriota</taxon>
    </lineage>
</organism>
<feature type="binding site" evidence="8">
    <location>
        <position position="156"/>
    </location>
    <ligand>
        <name>Zn(2+)</name>
        <dbReference type="ChEBI" id="CHEBI:29105"/>
        <label>1</label>
    </ligand>
</feature>
<evidence type="ECO:0000256" key="3">
    <source>
        <dbReference type="ARBA" id="ARBA00022771"/>
    </source>
</evidence>
<feature type="zinc finger region" description="CR-type" evidence="9">
    <location>
        <begin position="140"/>
        <end position="222"/>
    </location>
</feature>
<feature type="binding site" evidence="8">
    <location>
        <position position="210"/>
    </location>
    <ligand>
        <name>Zn(2+)</name>
        <dbReference type="ChEBI" id="CHEBI:29105"/>
        <label>1</label>
    </ligand>
</feature>
<dbReference type="NCBIfam" id="TIGR02349">
    <property type="entry name" value="DnaJ_bact"/>
    <property type="match status" value="1"/>
</dbReference>
<dbReference type="CDD" id="cd06257">
    <property type="entry name" value="DnaJ"/>
    <property type="match status" value="1"/>
</dbReference>
<keyword evidence="1 8" id="KW-0479">Metal-binding</keyword>
<keyword evidence="5 8" id="KW-0143">Chaperone</keyword>
<dbReference type="CDD" id="cd10719">
    <property type="entry name" value="DnaJ_zf"/>
    <property type="match status" value="1"/>
</dbReference>
<evidence type="ECO:0000259" key="10">
    <source>
        <dbReference type="PROSITE" id="PS50076"/>
    </source>
</evidence>
<comment type="caution">
    <text evidence="12">The sequence shown here is derived from an EMBL/GenBank/DDBJ whole genome shotgun (WGS) entry which is preliminary data.</text>
</comment>
<evidence type="ECO:0000256" key="4">
    <source>
        <dbReference type="ARBA" id="ARBA00022833"/>
    </source>
</evidence>
<comment type="cofactor">
    <cofactor evidence="8">
        <name>Zn(2+)</name>
        <dbReference type="ChEBI" id="CHEBI:29105"/>
    </cofactor>
    <text evidence="8">Binds 2 Zn(2+) ions per monomer.</text>
</comment>
<dbReference type="GO" id="GO:0008270">
    <property type="term" value="F:zinc ion binding"/>
    <property type="evidence" value="ECO:0007669"/>
    <property type="project" value="UniProtKB-UniRule"/>
</dbReference>
<dbReference type="Gene3D" id="2.10.230.10">
    <property type="entry name" value="Heat shock protein DnaJ, cysteine-rich domain"/>
    <property type="match status" value="1"/>
</dbReference>
<evidence type="ECO:0000256" key="9">
    <source>
        <dbReference type="PROSITE-ProRule" id="PRU00546"/>
    </source>
</evidence>
<dbReference type="PROSITE" id="PS50076">
    <property type="entry name" value="DNAJ_2"/>
    <property type="match status" value="1"/>
</dbReference>
<dbReference type="InterPro" id="IPR036869">
    <property type="entry name" value="J_dom_sf"/>
</dbReference>
<dbReference type="InterPro" id="IPR012724">
    <property type="entry name" value="DnaJ"/>
</dbReference>
<feature type="repeat" description="CXXCXGXG motif" evidence="8">
    <location>
        <begin position="153"/>
        <end position="160"/>
    </location>
</feature>
<feature type="binding site" evidence="8">
    <location>
        <position position="213"/>
    </location>
    <ligand>
        <name>Zn(2+)</name>
        <dbReference type="ChEBI" id="CHEBI:29105"/>
        <label>1</label>
    </ligand>
</feature>
<dbReference type="SUPFAM" id="SSF46565">
    <property type="entry name" value="Chaperone J-domain"/>
    <property type="match status" value="1"/>
</dbReference>
<evidence type="ECO:0000256" key="6">
    <source>
        <dbReference type="ARBA" id="ARBA00061004"/>
    </source>
</evidence>
<keyword evidence="8" id="KW-0235">DNA replication</keyword>
<evidence type="ECO:0000313" key="12">
    <source>
        <dbReference type="EMBL" id="OHB04871.1"/>
    </source>
</evidence>
<comment type="subunit">
    <text evidence="8">Homodimer.</text>
</comment>
<dbReference type="GO" id="GO:0009408">
    <property type="term" value="P:response to heat"/>
    <property type="evidence" value="ECO:0007669"/>
    <property type="project" value="InterPro"/>
</dbReference>
<evidence type="ECO:0000256" key="2">
    <source>
        <dbReference type="ARBA" id="ARBA00022737"/>
    </source>
</evidence>
<dbReference type="InterPro" id="IPR002939">
    <property type="entry name" value="DnaJ_C"/>
</dbReference>
<dbReference type="SUPFAM" id="SSF57938">
    <property type="entry name" value="DnaJ/Hsp40 cysteine-rich domain"/>
    <property type="match status" value="1"/>
</dbReference>
<dbReference type="GO" id="GO:0051082">
    <property type="term" value="F:unfolded protein binding"/>
    <property type="evidence" value="ECO:0007669"/>
    <property type="project" value="UniProtKB-UniRule"/>
</dbReference>
<dbReference type="NCBIfam" id="NF008035">
    <property type="entry name" value="PRK10767.1"/>
    <property type="match status" value="1"/>
</dbReference>
<dbReference type="PROSITE" id="PS00636">
    <property type="entry name" value="DNAJ_1"/>
    <property type="match status" value="1"/>
</dbReference>
<feature type="domain" description="CR-type" evidence="11">
    <location>
        <begin position="140"/>
        <end position="222"/>
    </location>
</feature>
<keyword evidence="8" id="KW-0963">Cytoplasm</keyword>
<dbReference type="PRINTS" id="PR00625">
    <property type="entry name" value="JDOMAIN"/>
</dbReference>
<dbReference type="SMART" id="SM00271">
    <property type="entry name" value="DnaJ"/>
    <property type="match status" value="1"/>
</dbReference>
<feature type="repeat" description="CXXCXGXG motif" evidence="8">
    <location>
        <begin position="210"/>
        <end position="217"/>
    </location>
</feature>
<keyword evidence="3 8" id="KW-0863">Zinc-finger</keyword>
<dbReference type="Gene3D" id="1.10.287.110">
    <property type="entry name" value="DnaJ domain"/>
    <property type="match status" value="1"/>
</dbReference>
<evidence type="ECO:0000256" key="5">
    <source>
        <dbReference type="ARBA" id="ARBA00023186"/>
    </source>
</evidence>
<dbReference type="InterPro" id="IPR001623">
    <property type="entry name" value="DnaJ_domain"/>
</dbReference>
<dbReference type="InterPro" id="IPR036410">
    <property type="entry name" value="HSP_DnaJ_Cys-rich_dom_sf"/>
</dbReference>
<dbReference type="SUPFAM" id="SSF49493">
    <property type="entry name" value="HSP40/DnaJ peptide-binding domain"/>
    <property type="match status" value="2"/>
</dbReference>
<dbReference type="GO" id="GO:0005524">
    <property type="term" value="F:ATP binding"/>
    <property type="evidence" value="ECO:0007669"/>
    <property type="project" value="InterPro"/>
</dbReference>
<keyword evidence="4 8" id="KW-0862">Zinc</keyword>
<keyword evidence="8" id="KW-0346">Stress response</keyword>
<feature type="domain" description="J" evidence="10">
    <location>
        <begin position="4"/>
        <end position="66"/>
    </location>
</feature>
<dbReference type="FunFam" id="2.10.230.10:FF:000002">
    <property type="entry name" value="Molecular chaperone DnaJ"/>
    <property type="match status" value="1"/>
</dbReference>
<dbReference type="GO" id="GO:0005737">
    <property type="term" value="C:cytoplasm"/>
    <property type="evidence" value="ECO:0007669"/>
    <property type="project" value="UniProtKB-SubCell"/>
</dbReference>
<dbReference type="CDD" id="cd10747">
    <property type="entry name" value="DnaJ_C"/>
    <property type="match status" value="1"/>
</dbReference>
<feature type="binding site" evidence="8">
    <location>
        <position position="196"/>
    </location>
    <ligand>
        <name>Zn(2+)</name>
        <dbReference type="ChEBI" id="CHEBI:29105"/>
        <label>2</label>
    </ligand>
</feature>
<comment type="subcellular location">
    <subcellularLocation>
        <location evidence="8">Cytoplasm</location>
    </subcellularLocation>
</comment>
<feature type="binding site" evidence="8">
    <location>
        <position position="153"/>
    </location>
    <ligand>
        <name>Zn(2+)</name>
        <dbReference type="ChEBI" id="CHEBI:29105"/>
        <label>1</label>
    </ligand>
</feature>
<reference evidence="12 13" key="1">
    <citation type="journal article" date="2016" name="Nat. Commun.">
        <title>Thousands of microbial genomes shed light on interconnected biogeochemical processes in an aquifer system.</title>
        <authorList>
            <person name="Anantharaman K."/>
            <person name="Brown C.T."/>
            <person name="Hug L.A."/>
            <person name="Sharon I."/>
            <person name="Castelle C.J."/>
            <person name="Probst A.J."/>
            <person name="Thomas B.C."/>
            <person name="Singh A."/>
            <person name="Wilkins M.J."/>
            <person name="Karaoz U."/>
            <person name="Brodie E.L."/>
            <person name="Williams K.H."/>
            <person name="Hubbard S.S."/>
            <person name="Banfield J.F."/>
        </authorList>
    </citation>
    <scope>NUCLEOTIDE SEQUENCE [LARGE SCALE GENOMIC DNA]</scope>
</reference>
<protein>
    <recommendedName>
        <fullName evidence="7 8">Chaperone protein DnaJ</fullName>
    </recommendedName>
</protein>
<feature type="binding site" evidence="8">
    <location>
        <position position="170"/>
    </location>
    <ligand>
        <name>Zn(2+)</name>
        <dbReference type="ChEBI" id="CHEBI:29105"/>
        <label>2</label>
    </ligand>
</feature>
<comment type="function">
    <text evidence="8">Participates actively in the response to hyperosmotic and heat shock by preventing the aggregation of stress-denatured proteins and by disaggregating proteins, also in an autonomous, DnaK-independent fashion. Unfolded proteins bind initially to DnaJ; upon interaction with the DnaJ-bound protein, DnaK hydrolyzes its bound ATP, resulting in the formation of a stable complex. GrpE releases ADP from DnaK; ATP binding to DnaK triggers the release of the substrate protein, thus completing the reaction cycle. Several rounds of ATP-dependent interactions between DnaJ, DnaK and GrpE are required for fully efficient folding. Also involved, together with DnaK and GrpE, in the DNA replication of plasmids through activation of initiation proteins.</text>
</comment>
<dbReference type="InterPro" id="IPR008971">
    <property type="entry name" value="HSP40/DnaJ_pept-bd"/>
</dbReference>
<dbReference type="Proteomes" id="UP000179283">
    <property type="component" value="Unassembled WGS sequence"/>
</dbReference>
<dbReference type="GO" id="GO:0042026">
    <property type="term" value="P:protein refolding"/>
    <property type="evidence" value="ECO:0007669"/>
    <property type="project" value="TreeGrafter"/>
</dbReference>
<evidence type="ECO:0000256" key="7">
    <source>
        <dbReference type="ARBA" id="ARBA00067609"/>
    </source>
</evidence>
<dbReference type="PANTHER" id="PTHR43096:SF10">
    <property type="entry name" value="CHAPERONE PROTEIN DNAJ A6, CHLOROPLASTIC"/>
    <property type="match status" value="1"/>
</dbReference>
<feature type="binding site" evidence="8">
    <location>
        <position position="173"/>
    </location>
    <ligand>
        <name>Zn(2+)</name>
        <dbReference type="ChEBI" id="CHEBI:29105"/>
        <label>2</label>
    </ligand>
</feature>
<dbReference type="InterPro" id="IPR001305">
    <property type="entry name" value="HSP_DnaJ_Cys-rich_dom"/>
</dbReference>
<dbReference type="AlphaFoldDB" id="A0A1G2U5U8"/>
<dbReference type="Pfam" id="PF00226">
    <property type="entry name" value="DnaJ"/>
    <property type="match status" value="1"/>
</dbReference>
<dbReference type="InterPro" id="IPR018253">
    <property type="entry name" value="DnaJ_domain_CS"/>
</dbReference>
<name>A0A1G2U5U8_9BACT</name>
<feature type="binding site" evidence="8">
    <location>
        <position position="199"/>
    </location>
    <ligand>
        <name>Zn(2+)</name>
        <dbReference type="ChEBI" id="CHEBI:29105"/>
        <label>2</label>
    </ligand>
</feature>